<dbReference type="Pfam" id="PF03466">
    <property type="entry name" value="LysR_substrate"/>
    <property type="match status" value="1"/>
</dbReference>
<keyword evidence="7" id="KW-1185">Reference proteome</keyword>
<dbReference type="InterPro" id="IPR005119">
    <property type="entry name" value="LysR_subst-bd"/>
</dbReference>
<reference evidence="6" key="1">
    <citation type="journal article" date="2014" name="Int. J. Syst. Evol. Microbiol.">
        <title>Complete genome sequence of Corynebacterium casei LMG S-19264T (=DSM 44701T), isolated from a smear-ripened cheese.</title>
        <authorList>
            <consortium name="US DOE Joint Genome Institute (JGI-PGF)"/>
            <person name="Walter F."/>
            <person name="Albersmeier A."/>
            <person name="Kalinowski J."/>
            <person name="Ruckert C."/>
        </authorList>
    </citation>
    <scope>NUCLEOTIDE SEQUENCE</scope>
    <source>
        <strain evidence="6">NBRC 101628</strain>
    </source>
</reference>
<keyword evidence="4" id="KW-0804">Transcription</keyword>
<proteinExistence type="inferred from homology"/>
<dbReference type="InterPro" id="IPR036388">
    <property type="entry name" value="WH-like_DNA-bd_sf"/>
</dbReference>
<dbReference type="RefSeq" id="WP_095505201.1">
    <property type="nucleotide sequence ID" value="NZ_BSNC01000004.1"/>
</dbReference>
<feature type="domain" description="HTH lysR-type" evidence="5">
    <location>
        <begin position="2"/>
        <end position="59"/>
    </location>
</feature>
<dbReference type="PANTHER" id="PTHR30126:SF91">
    <property type="entry name" value="LYSR FAMILY TRANSCRIPTIONAL REGULATOR"/>
    <property type="match status" value="1"/>
</dbReference>
<dbReference type="SUPFAM" id="SSF46785">
    <property type="entry name" value="Winged helix' DNA-binding domain"/>
    <property type="match status" value="1"/>
</dbReference>
<keyword evidence="2" id="KW-0805">Transcription regulation</keyword>
<evidence type="ECO:0000259" key="5">
    <source>
        <dbReference type="PROSITE" id="PS50931"/>
    </source>
</evidence>
<evidence type="ECO:0000256" key="3">
    <source>
        <dbReference type="ARBA" id="ARBA00023125"/>
    </source>
</evidence>
<reference evidence="6" key="2">
    <citation type="submission" date="2023-01" db="EMBL/GenBank/DDBJ databases">
        <title>Draft genome sequence of Paraferrimonas sedimenticola strain NBRC 101628.</title>
        <authorList>
            <person name="Sun Q."/>
            <person name="Mori K."/>
        </authorList>
    </citation>
    <scope>NUCLEOTIDE SEQUENCE</scope>
    <source>
        <strain evidence="6">NBRC 101628</strain>
    </source>
</reference>
<evidence type="ECO:0000256" key="4">
    <source>
        <dbReference type="ARBA" id="ARBA00023163"/>
    </source>
</evidence>
<evidence type="ECO:0000256" key="1">
    <source>
        <dbReference type="ARBA" id="ARBA00009437"/>
    </source>
</evidence>
<accession>A0AA37RWG9</accession>
<dbReference type="PANTHER" id="PTHR30126">
    <property type="entry name" value="HTH-TYPE TRANSCRIPTIONAL REGULATOR"/>
    <property type="match status" value="1"/>
</dbReference>
<dbReference type="SUPFAM" id="SSF53850">
    <property type="entry name" value="Periplasmic binding protein-like II"/>
    <property type="match status" value="1"/>
</dbReference>
<keyword evidence="3" id="KW-0238">DNA-binding</keyword>
<evidence type="ECO:0000313" key="6">
    <source>
        <dbReference type="EMBL" id="GLP96363.1"/>
    </source>
</evidence>
<evidence type="ECO:0000313" key="7">
    <source>
        <dbReference type="Proteomes" id="UP001161422"/>
    </source>
</evidence>
<dbReference type="GO" id="GO:0000976">
    <property type="term" value="F:transcription cis-regulatory region binding"/>
    <property type="evidence" value="ECO:0007669"/>
    <property type="project" value="TreeGrafter"/>
</dbReference>
<gene>
    <name evidence="6" type="ORF">GCM10007895_16690</name>
</gene>
<dbReference type="Gene3D" id="1.10.10.10">
    <property type="entry name" value="Winged helix-like DNA-binding domain superfamily/Winged helix DNA-binding domain"/>
    <property type="match status" value="1"/>
</dbReference>
<name>A0AA37RWG9_9GAMM</name>
<dbReference type="PROSITE" id="PS50931">
    <property type="entry name" value="HTH_LYSR"/>
    <property type="match status" value="1"/>
</dbReference>
<dbReference type="Pfam" id="PF00126">
    <property type="entry name" value="HTH_1"/>
    <property type="match status" value="1"/>
</dbReference>
<comment type="caution">
    <text evidence="6">The sequence shown here is derived from an EMBL/GenBank/DDBJ whole genome shotgun (WGS) entry which is preliminary data.</text>
</comment>
<comment type="similarity">
    <text evidence="1">Belongs to the LysR transcriptional regulatory family.</text>
</comment>
<protein>
    <submittedName>
        <fullName evidence="6">LysR family transcriptional regulator</fullName>
    </submittedName>
</protein>
<sequence>MINLEYLNVFVACVEHGSFSGAAKALNRVPSGVSMCIAKLERDMGCDLFNRDTKKATLTPAGERLFDHGKTLLRQAKRVNAIVQDEMNDGETRFVLGIGELVPISVFEEALARTMRQFPHTEFELMRGPRKTLETAFDKKDINVLIRIQASAVDTHLDYIQFAQAEVVAICSKDSELADLEEVRVEDLIEKPQIVLRSMLDNPLLQLEGMISNRKIVASSTQDLLSLVENDVGWAITAVADAQPRIEHGSLVGFMPFESYDVRGLPVDVLFPPQNQNASVLNYFIERLTTAQNNVDGTNGD</sequence>
<organism evidence="6 7">
    <name type="scientific">Paraferrimonas sedimenticola</name>
    <dbReference type="NCBI Taxonomy" id="375674"/>
    <lineage>
        <taxon>Bacteria</taxon>
        <taxon>Pseudomonadati</taxon>
        <taxon>Pseudomonadota</taxon>
        <taxon>Gammaproteobacteria</taxon>
        <taxon>Alteromonadales</taxon>
        <taxon>Ferrimonadaceae</taxon>
        <taxon>Paraferrimonas</taxon>
    </lineage>
</organism>
<dbReference type="AlphaFoldDB" id="A0AA37RWG9"/>
<dbReference type="FunFam" id="1.10.10.10:FF:000001">
    <property type="entry name" value="LysR family transcriptional regulator"/>
    <property type="match status" value="1"/>
</dbReference>
<dbReference type="InterPro" id="IPR036390">
    <property type="entry name" value="WH_DNA-bd_sf"/>
</dbReference>
<dbReference type="EMBL" id="BSNC01000004">
    <property type="protein sequence ID" value="GLP96363.1"/>
    <property type="molecule type" value="Genomic_DNA"/>
</dbReference>
<dbReference type="Gene3D" id="3.40.190.290">
    <property type="match status" value="1"/>
</dbReference>
<evidence type="ECO:0000256" key="2">
    <source>
        <dbReference type="ARBA" id="ARBA00023015"/>
    </source>
</evidence>
<dbReference type="InterPro" id="IPR000847">
    <property type="entry name" value="LysR_HTH_N"/>
</dbReference>
<dbReference type="Proteomes" id="UP001161422">
    <property type="component" value="Unassembled WGS sequence"/>
</dbReference>
<dbReference type="GO" id="GO:0003700">
    <property type="term" value="F:DNA-binding transcription factor activity"/>
    <property type="evidence" value="ECO:0007669"/>
    <property type="project" value="InterPro"/>
</dbReference>